<feature type="transmembrane region" description="Helical" evidence="7">
    <location>
        <begin position="20"/>
        <end position="42"/>
    </location>
</feature>
<accession>A0A523YSH9</accession>
<proteinExistence type="inferred from homology"/>
<reference evidence="9 10" key="1">
    <citation type="submission" date="2019-03" db="EMBL/GenBank/DDBJ databases">
        <title>Metabolic potential of uncultured bacteria and archaea associated with petroleum seepage in deep-sea sediments.</title>
        <authorList>
            <person name="Dong X."/>
            <person name="Hubert C."/>
        </authorList>
    </citation>
    <scope>NUCLEOTIDE SEQUENCE [LARGE SCALE GENOMIC DNA]</scope>
    <source>
        <strain evidence="9">E29_bin28</strain>
    </source>
</reference>
<evidence type="ECO:0000313" key="9">
    <source>
        <dbReference type="EMBL" id="TET94339.1"/>
    </source>
</evidence>
<feature type="transmembrane region" description="Helical" evidence="7">
    <location>
        <begin position="207"/>
        <end position="228"/>
    </location>
</feature>
<comment type="subcellular location">
    <subcellularLocation>
        <location evidence="1 7">Cell membrane</location>
        <topology evidence="1 7">Multi-pass membrane protein</topology>
    </subcellularLocation>
</comment>
<gene>
    <name evidence="9" type="ORF">E3J33_00260</name>
</gene>
<dbReference type="GO" id="GO:0055085">
    <property type="term" value="P:transmembrane transport"/>
    <property type="evidence" value="ECO:0007669"/>
    <property type="project" value="InterPro"/>
</dbReference>
<dbReference type="PROSITE" id="PS50928">
    <property type="entry name" value="ABC_TM1"/>
    <property type="match status" value="1"/>
</dbReference>
<feature type="transmembrane region" description="Helical" evidence="7">
    <location>
        <begin position="269"/>
        <end position="291"/>
    </location>
</feature>
<evidence type="ECO:0000256" key="6">
    <source>
        <dbReference type="ARBA" id="ARBA00023136"/>
    </source>
</evidence>
<dbReference type="CDD" id="cd06261">
    <property type="entry name" value="TM_PBP2"/>
    <property type="match status" value="1"/>
</dbReference>
<evidence type="ECO:0000313" key="10">
    <source>
        <dbReference type="Proteomes" id="UP000316925"/>
    </source>
</evidence>
<feature type="transmembrane region" description="Helical" evidence="7">
    <location>
        <begin position="176"/>
        <end position="195"/>
    </location>
</feature>
<keyword evidence="2 7" id="KW-0813">Transport</keyword>
<keyword evidence="6 7" id="KW-0472">Membrane</keyword>
<feature type="transmembrane region" description="Helical" evidence="7">
    <location>
        <begin position="114"/>
        <end position="134"/>
    </location>
</feature>
<evidence type="ECO:0000256" key="5">
    <source>
        <dbReference type="ARBA" id="ARBA00022989"/>
    </source>
</evidence>
<dbReference type="GO" id="GO:0005886">
    <property type="term" value="C:plasma membrane"/>
    <property type="evidence" value="ECO:0007669"/>
    <property type="project" value="UniProtKB-SubCell"/>
</dbReference>
<feature type="transmembrane region" description="Helical" evidence="7">
    <location>
        <begin position="83"/>
        <end position="102"/>
    </location>
</feature>
<dbReference type="AlphaFoldDB" id="A0A523YSH9"/>
<organism evidence="9 10">
    <name type="scientific">Aerophobetes bacterium</name>
    <dbReference type="NCBI Taxonomy" id="2030807"/>
    <lineage>
        <taxon>Bacteria</taxon>
        <taxon>Candidatus Aerophobota</taxon>
    </lineage>
</organism>
<evidence type="ECO:0000256" key="4">
    <source>
        <dbReference type="ARBA" id="ARBA00022692"/>
    </source>
</evidence>
<dbReference type="PANTHER" id="PTHR43005:SF1">
    <property type="entry name" value="SPERMIDINE_PUTRESCINE TRANSPORT SYSTEM PERMEASE PROTEIN"/>
    <property type="match status" value="1"/>
</dbReference>
<feature type="domain" description="ABC transmembrane type-1" evidence="8">
    <location>
        <begin position="77"/>
        <end position="290"/>
    </location>
</feature>
<protein>
    <submittedName>
        <fullName evidence="9">Sugar ABC transporter permease</fullName>
    </submittedName>
</protein>
<dbReference type="Pfam" id="PF00528">
    <property type="entry name" value="BPD_transp_1"/>
    <property type="match status" value="1"/>
</dbReference>
<keyword evidence="3" id="KW-1003">Cell membrane</keyword>
<dbReference type="SUPFAM" id="SSF160964">
    <property type="entry name" value="MalF N-terminal region-like"/>
    <property type="match status" value="1"/>
</dbReference>
<dbReference type="Proteomes" id="UP000316925">
    <property type="component" value="Unassembled WGS sequence"/>
</dbReference>
<dbReference type="InterPro" id="IPR000515">
    <property type="entry name" value="MetI-like"/>
</dbReference>
<comment type="similarity">
    <text evidence="7">Belongs to the binding-protein-dependent transport system permease family.</text>
</comment>
<sequence length="296" mass="33778">MGSEKSRIRSLRIRRLTPLFFILPCILILLAVSIFPLLYSLWLSFNSWELAMGLPKRFIGLGNYIRLFQDVRFWLSMKNMGKVLLFGVGSQFLIGFALALLLNRTFRARTLVATLFLLPTMIAPVVIGCTWRQIYHYSYGPLNYFLQATRLSGGINWLADIKLALPSIIISDTWEWTPFMMVVLLAGLQSIPVDLQEVAAIDGASRWQIFWHITLPFLKPIIIVVILIRAMDAFKLFDLVVLLTRGGPGSSSETVAYYNYLSAFKHFSMGYAAAMSYIQLVVIIIIANFFLRFLRE</sequence>
<keyword evidence="5 7" id="KW-1133">Transmembrane helix</keyword>
<keyword evidence="4 7" id="KW-0812">Transmembrane</keyword>
<dbReference type="PANTHER" id="PTHR43005">
    <property type="entry name" value="BLR7065 PROTEIN"/>
    <property type="match status" value="1"/>
</dbReference>
<evidence type="ECO:0000259" key="8">
    <source>
        <dbReference type="PROSITE" id="PS50928"/>
    </source>
</evidence>
<comment type="caution">
    <text evidence="9">The sequence shown here is derived from an EMBL/GenBank/DDBJ whole genome shotgun (WGS) entry which is preliminary data.</text>
</comment>
<dbReference type="SUPFAM" id="SSF161098">
    <property type="entry name" value="MetI-like"/>
    <property type="match status" value="1"/>
</dbReference>
<name>A0A523YSH9_UNCAE</name>
<dbReference type="EMBL" id="SOIJ01000014">
    <property type="protein sequence ID" value="TET94339.1"/>
    <property type="molecule type" value="Genomic_DNA"/>
</dbReference>
<dbReference type="InterPro" id="IPR035906">
    <property type="entry name" value="MetI-like_sf"/>
</dbReference>
<evidence type="ECO:0000256" key="7">
    <source>
        <dbReference type="RuleBase" id="RU363032"/>
    </source>
</evidence>
<evidence type="ECO:0000256" key="3">
    <source>
        <dbReference type="ARBA" id="ARBA00022475"/>
    </source>
</evidence>
<dbReference type="Gene3D" id="1.10.3720.10">
    <property type="entry name" value="MetI-like"/>
    <property type="match status" value="1"/>
</dbReference>
<evidence type="ECO:0000256" key="2">
    <source>
        <dbReference type="ARBA" id="ARBA00022448"/>
    </source>
</evidence>
<evidence type="ECO:0000256" key="1">
    <source>
        <dbReference type="ARBA" id="ARBA00004651"/>
    </source>
</evidence>